<organism evidence="1 2">
    <name type="scientific">Waterburya agarophytonicola KI4</name>
    <dbReference type="NCBI Taxonomy" id="2874699"/>
    <lineage>
        <taxon>Bacteria</taxon>
        <taxon>Bacillati</taxon>
        <taxon>Cyanobacteriota</taxon>
        <taxon>Cyanophyceae</taxon>
        <taxon>Pleurocapsales</taxon>
        <taxon>Hyellaceae</taxon>
        <taxon>Waterburya</taxon>
        <taxon>Waterburya agarophytonicola</taxon>
    </lineage>
</organism>
<name>A0A964BWL2_9CYAN</name>
<evidence type="ECO:0000313" key="1">
    <source>
        <dbReference type="EMBL" id="MCC0179841.1"/>
    </source>
</evidence>
<dbReference type="AlphaFoldDB" id="A0A964BWL2"/>
<sequence>MDNYRSKRIGAVVGVFLLSIALGMHDGNQEHLSDLVTYALNNTALFSKILEQKLDQD</sequence>
<accession>A0A964BWL2</accession>
<proteinExistence type="predicted"/>
<reference evidence="1" key="1">
    <citation type="journal article" date="2021" name="Antonie Van Leeuwenhoek">
        <title>Draft genome and description of Waterburya agarophytonicola gen. nov. sp. nov. (Pleurocapsales, Cyanobacteria): a seaweed symbiont.</title>
        <authorList>
            <person name="Bonthond G."/>
            <person name="Shalygin S."/>
            <person name="Bayer T."/>
            <person name="Weinberger F."/>
        </authorList>
    </citation>
    <scope>NUCLEOTIDE SEQUENCE</scope>
    <source>
        <strain evidence="1">KI4</strain>
    </source>
</reference>
<evidence type="ECO:0000313" key="2">
    <source>
        <dbReference type="Proteomes" id="UP000729733"/>
    </source>
</evidence>
<gene>
    <name evidence="1" type="ORF">I4641_23160</name>
</gene>
<dbReference type="Proteomes" id="UP000729733">
    <property type="component" value="Unassembled WGS sequence"/>
</dbReference>
<dbReference type="EMBL" id="JADWDC010000122">
    <property type="protein sequence ID" value="MCC0179841.1"/>
    <property type="molecule type" value="Genomic_DNA"/>
</dbReference>
<protein>
    <submittedName>
        <fullName evidence="1">Uncharacterized protein</fullName>
    </submittedName>
</protein>
<keyword evidence="2" id="KW-1185">Reference proteome</keyword>
<comment type="caution">
    <text evidence="1">The sequence shown here is derived from an EMBL/GenBank/DDBJ whole genome shotgun (WGS) entry which is preliminary data.</text>
</comment>
<dbReference type="RefSeq" id="WP_229642938.1">
    <property type="nucleotide sequence ID" value="NZ_JADWDC010000122.1"/>
</dbReference>